<dbReference type="RefSeq" id="WP_195134233.1">
    <property type="nucleotide sequence ID" value="NZ_JADLQX010000126.1"/>
</dbReference>
<organism evidence="1 2">
    <name type="scientific">Nocardia amamiensis</name>
    <dbReference type="NCBI Taxonomy" id="404578"/>
    <lineage>
        <taxon>Bacteria</taxon>
        <taxon>Bacillati</taxon>
        <taxon>Actinomycetota</taxon>
        <taxon>Actinomycetes</taxon>
        <taxon>Mycobacteriales</taxon>
        <taxon>Nocardiaceae</taxon>
        <taxon>Nocardia</taxon>
    </lineage>
</organism>
<dbReference type="SUPFAM" id="SSF160904">
    <property type="entry name" value="Jann2411-like"/>
    <property type="match status" value="1"/>
</dbReference>
<sequence length="136" mass="14590">MGLRQSRPSSPVPHFAALEPGLSALERLATRDLGVWAMLSTAARGDVDDATGLLNERLEATGTTVRVRRVAQGWVLVAAGTPETVATCLLSLAGLIAADGWRRVKTCERLSCATVFIDRTNGTSGRFCRSHRRVAD</sequence>
<dbReference type="InterPro" id="IPR010852">
    <property type="entry name" value="ABATE"/>
</dbReference>
<proteinExistence type="predicted"/>
<keyword evidence="2" id="KW-1185">Reference proteome</keyword>
<comment type="caution">
    <text evidence="1">The sequence shown here is derived from an EMBL/GenBank/DDBJ whole genome shotgun (WGS) entry which is preliminary data.</text>
</comment>
<gene>
    <name evidence="1" type="ORF">IU459_36995</name>
</gene>
<dbReference type="Gene3D" id="1.10.3300.10">
    <property type="entry name" value="Jann2411-like domain"/>
    <property type="match status" value="1"/>
</dbReference>
<dbReference type="PANTHER" id="PTHR35525:SF3">
    <property type="entry name" value="BLL6575 PROTEIN"/>
    <property type="match status" value="1"/>
</dbReference>
<dbReference type="InterPro" id="IPR023286">
    <property type="entry name" value="ABATE_dom_sf"/>
</dbReference>
<dbReference type="EMBL" id="JADLQX010000126">
    <property type="protein sequence ID" value="MBF6303058.1"/>
    <property type="molecule type" value="Genomic_DNA"/>
</dbReference>
<evidence type="ECO:0000313" key="2">
    <source>
        <dbReference type="Proteomes" id="UP000702209"/>
    </source>
</evidence>
<evidence type="ECO:0000313" key="1">
    <source>
        <dbReference type="EMBL" id="MBF6303058.1"/>
    </source>
</evidence>
<accession>A0ABS0D7G1</accession>
<dbReference type="Proteomes" id="UP000702209">
    <property type="component" value="Unassembled WGS sequence"/>
</dbReference>
<dbReference type="PANTHER" id="PTHR35525">
    <property type="entry name" value="BLL6575 PROTEIN"/>
    <property type="match status" value="1"/>
</dbReference>
<reference evidence="1 2" key="1">
    <citation type="submission" date="2020-10" db="EMBL/GenBank/DDBJ databases">
        <title>Identification of Nocardia species via Next-generation sequencing and recognition of intraspecies genetic diversity.</title>
        <authorList>
            <person name="Li P."/>
            <person name="Li P."/>
            <person name="Lu B."/>
        </authorList>
    </citation>
    <scope>NUCLEOTIDE SEQUENCE [LARGE SCALE GENOMIC DNA]</scope>
    <source>
        <strain evidence="1 2">BJ06-0157</strain>
    </source>
</reference>
<protein>
    <recommendedName>
        <fullName evidence="3">Zinc finger CGNR domain-containing protein</fullName>
    </recommendedName>
</protein>
<name>A0ABS0D7G1_9NOCA</name>
<evidence type="ECO:0008006" key="3">
    <source>
        <dbReference type="Google" id="ProtNLM"/>
    </source>
</evidence>